<organism evidence="3 4">
    <name type="scientific">candidate division KSB3 bacterium</name>
    <dbReference type="NCBI Taxonomy" id="2044937"/>
    <lineage>
        <taxon>Bacteria</taxon>
        <taxon>candidate division KSB3</taxon>
    </lineage>
</organism>
<dbReference type="EMBL" id="PDPS01000046">
    <property type="protein sequence ID" value="PID55722.1"/>
    <property type="molecule type" value="Genomic_DNA"/>
</dbReference>
<dbReference type="Gene3D" id="3.10.450.50">
    <property type="match status" value="1"/>
</dbReference>
<sequence length="164" mass="18320">MKGILSVFVVVAVIGCLSVSAFAVAVEEEKANIDAVLTALHDAASKADGERYFSLYADNAIFYGTDSTERWTLDEFKEWAIPYFAKGKGWTYTMTERNIYLDADGNTAWFDERLMNEKYGDCRGTGALTMVDGQWKIVQYNLTFPVPNSIALDVIQMIKEAPSE</sequence>
<dbReference type="InterPro" id="IPR037401">
    <property type="entry name" value="SnoaL-like"/>
</dbReference>
<gene>
    <name evidence="3" type="ORF">CSB45_14645</name>
</gene>
<keyword evidence="1" id="KW-0732">Signal</keyword>
<feature type="chain" id="PRO_5013895947" evidence="1">
    <location>
        <begin position="24"/>
        <end position="164"/>
    </location>
</feature>
<dbReference type="SUPFAM" id="SSF54427">
    <property type="entry name" value="NTF2-like"/>
    <property type="match status" value="1"/>
</dbReference>
<name>A0A2G6E1F2_9BACT</name>
<reference evidence="3 4" key="1">
    <citation type="submission" date="2017-10" db="EMBL/GenBank/DDBJ databases">
        <title>Novel microbial diversity and functional potential in the marine mammal oral microbiome.</title>
        <authorList>
            <person name="Dudek N.K."/>
            <person name="Sun C.L."/>
            <person name="Burstein D."/>
            <person name="Kantor R.S."/>
            <person name="Aliaga Goltsman D.S."/>
            <person name="Bik E.M."/>
            <person name="Thomas B.C."/>
            <person name="Banfield J.F."/>
            <person name="Relman D.A."/>
        </authorList>
    </citation>
    <scope>NUCLEOTIDE SEQUENCE [LARGE SCALE GENOMIC DNA]</scope>
    <source>
        <strain evidence="3">DOLZORAL124_49_17</strain>
    </source>
</reference>
<comment type="caution">
    <text evidence="3">The sequence shown here is derived from an EMBL/GenBank/DDBJ whole genome shotgun (WGS) entry which is preliminary data.</text>
</comment>
<dbReference type="PROSITE" id="PS51257">
    <property type="entry name" value="PROKAR_LIPOPROTEIN"/>
    <property type="match status" value="1"/>
</dbReference>
<protein>
    <submittedName>
        <fullName evidence="3">Protein with SnoaL 3 domain, NTF 2 superfamily</fullName>
    </submittedName>
</protein>
<feature type="signal peptide" evidence="1">
    <location>
        <begin position="1"/>
        <end position="23"/>
    </location>
</feature>
<dbReference type="InterPro" id="IPR032710">
    <property type="entry name" value="NTF2-like_dom_sf"/>
</dbReference>
<evidence type="ECO:0000256" key="1">
    <source>
        <dbReference type="SAM" id="SignalP"/>
    </source>
</evidence>
<evidence type="ECO:0000259" key="2">
    <source>
        <dbReference type="Pfam" id="PF13474"/>
    </source>
</evidence>
<dbReference type="Proteomes" id="UP000229740">
    <property type="component" value="Unassembled WGS sequence"/>
</dbReference>
<proteinExistence type="predicted"/>
<dbReference type="AlphaFoldDB" id="A0A2G6E1F2"/>
<dbReference type="Pfam" id="PF13474">
    <property type="entry name" value="SnoaL_3"/>
    <property type="match status" value="1"/>
</dbReference>
<evidence type="ECO:0000313" key="3">
    <source>
        <dbReference type="EMBL" id="PID55722.1"/>
    </source>
</evidence>
<accession>A0A2G6E1F2</accession>
<evidence type="ECO:0000313" key="4">
    <source>
        <dbReference type="Proteomes" id="UP000229740"/>
    </source>
</evidence>
<feature type="domain" description="SnoaL-like" evidence="2">
    <location>
        <begin position="33"/>
        <end position="147"/>
    </location>
</feature>